<dbReference type="OrthoDB" id="1376969at2"/>
<accession>A0A1I3M8L8</accession>
<name>A0A1I3M8L8_9FLAO</name>
<dbReference type="AlphaFoldDB" id="A0A1I3M8L8"/>
<dbReference type="RefSeq" id="WP_143077706.1">
    <property type="nucleotide sequence ID" value="NZ_FORU01000002.1"/>
</dbReference>
<protein>
    <submittedName>
        <fullName evidence="1">Uncharacterized protein</fullName>
    </submittedName>
</protein>
<dbReference type="PROSITE" id="PS51257">
    <property type="entry name" value="PROKAR_LIPOPROTEIN"/>
    <property type="match status" value="1"/>
</dbReference>
<dbReference type="Proteomes" id="UP000243887">
    <property type="component" value="Unassembled WGS sequence"/>
</dbReference>
<evidence type="ECO:0000313" key="2">
    <source>
        <dbReference type="Proteomes" id="UP000243887"/>
    </source>
</evidence>
<sequence>MREFFKPILIMGFLALFTSCTSDDNEVDKKAPETTELIVPSSMSITYPTEQNSSEYYQFEYIDNTNYLSKMTINYSDNSIERGTLIYENNLLTKIQSSIDGESNSMDFNYNTDHKVTSIISSGEDETSLYLEYNEDGLISFINPEEENSPVYFSFIYNSSKSIVKSEMLYFGEPIGYSSSFEYDDKFPPFKNTNIKFDLGQYDLLSLTMFNQKNYHNISKITTSLSEDEKMIYTFEYTYNNDGYPSKVIKTEVGTGVESIITYEYKTITITQ</sequence>
<dbReference type="EMBL" id="FORU01000002">
    <property type="protein sequence ID" value="SFI93287.1"/>
    <property type="molecule type" value="Genomic_DNA"/>
</dbReference>
<evidence type="ECO:0000313" key="1">
    <source>
        <dbReference type="EMBL" id="SFI93287.1"/>
    </source>
</evidence>
<organism evidence="1 2">
    <name type="scientific">Myroides guanonis</name>
    <dbReference type="NCBI Taxonomy" id="1150112"/>
    <lineage>
        <taxon>Bacteria</taxon>
        <taxon>Pseudomonadati</taxon>
        <taxon>Bacteroidota</taxon>
        <taxon>Flavobacteriia</taxon>
        <taxon>Flavobacteriales</taxon>
        <taxon>Flavobacteriaceae</taxon>
        <taxon>Myroides</taxon>
    </lineage>
</organism>
<proteinExistence type="predicted"/>
<gene>
    <name evidence="1" type="ORF">SAMN04487893_10272</name>
</gene>
<reference evidence="2" key="1">
    <citation type="submission" date="2016-10" db="EMBL/GenBank/DDBJ databases">
        <authorList>
            <person name="Varghese N."/>
            <person name="Submissions S."/>
        </authorList>
    </citation>
    <scope>NUCLEOTIDE SEQUENCE [LARGE SCALE GENOMIC DNA]</scope>
    <source>
        <strain evidence="2">DSM 26542</strain>
    </source>
</reference>
<keyword evidence="2" id="KW-1185">Reference proteome</keyword>